<organism evidence="5 6">
    <name type="scientific">Nocardia rhamnosiphila</name>
    <dbReference type="NCBI Taxonomy" id="426716"/>
    <lineage>
        <taxon>Bacteria</taxon>
        <taxon>Bacillati</taxon>
        <taxon>Actinomycetota</taxon>
        <taxon>Actinomycetes</taxon>
        <taxon>Mycobacteriales</taxon>
        <taxon>Nocardiaceae</taxon>
        <taxon>Nocardia</taxon>
    </lineage>
</organism>
<evidence type="ECO:0000313" key="6">
    <source>
        <dbReference type="Proteomes" id="UP001550628"/>
    </source>
</evidence>
<dbReference type="InterPro" id="IPR023296">
    <property type="entry name" value="Glyco_hydro_beta-prop_sf"/>
</dbReference>
<keyword evidence="3 4" id="KW-0326">Glycosidase</keyword>
<evidence type="ECO:0000256" key="4">
    <source>
        <dbReference type="RuleBase" id="RU361187"/>
    </source>
</evidence>
<accession>A0ABV2WRG7</accession>
<dbReference type="SUPFAM" id="SSF75005">
    <property type="entry name" value="Arabinanase/levansucrase/invertase"/>
    <property type="match status" value="1"/>
</dbReference>
<dbReference type="Proteomes" id="UP001550628">
    <property type="component" value="Unassembled WGS sequence"/>
</dbReference>
<reference evidence="5 6" key="1">
    <citation type="submission" date="2024-06" db="EMBL/GenBank/DDBJ databases">
        <title>The Natural Products Discovery Center: Release of the First 8490 Sequenced Strains for Exploring Actinobacteria Biosynthetic Diversity.</title>
        <authorList>
            <person name="Kalkreuter E."/>
            <person name="Kautsar S.A."/>
            <person name="Yang D."/>
            <person name="Bader C.D."/>
            <person name="Teijaro C.N."/>
            <person name="Fluegel L."/>
            <person name="Davis C.M."/>
            <person name="Simpson J.R."/>
            <person name="Lauterbach L."/>
            <person name="Steele A.D."/>
            <person name="Gui C."/>
            <person name="Meng S."/>
            <person name="Li G."/>
            <person name="Viehrig K."/>
            <person name="Ye F."/>
            <person name="Su P."/>
            <person name="Kiefer A.F."/>
            <person name="Nichols A."/>
            <person name="Cepeda A.J."/>
            <person name="Yan W."/>
            <person name="Fan B."/>
            <person name="Jiang Y."/>
            <person name="Adhikari A."/>
            <person name="Zheng C.-J."/>
            <person name="Schuster L."/>
            <person name="Cowan T.M."/>
            <person name="Smanski M.J."/>
            <person name="Chevrette M.G."/>
            <person name="De Carvalho L.P.S."/>
            <person name="Shen B."/>
        </authorList>
    </citation>
    <scope>NUCLEOTIDE SEQUENCE [LARGE SCALE GENOMIC DNA]</scope>
    <source>
        <strain evidence="5 6">NPDC019708</strain>
    </source>
</reference>
<comment type="similarity">
    <text evidence="1 4">Belongs to the glycosyl hydrolase 43 family.</text>
</comment>
<sequence>MTNRTIRPGAVMLDTHGKRIEAHGGGILRVEETFYLYGENKEKSVEGADIWHWGVRAYASRDLVQWEDQGYIIPPVLDDESSPLHPTSQMDRPHILYNESTGKFVAWLKIVGHDHIQSFTIMTADRFLGPYTTVTRGYRPFGFSAGDFDLDIDEATGRAYVFFQKVHTHIVVAPLSDDYLSAAEPYRLELYRELPPAVREAPVHFTRNGKHYLITSGTSHYRPNPSEVAIADDIMGPYRDLGNLHPDDTSLTSYGTQISDVIRVPGTDFYFAIGDRWLPDVTDARPYLDTYTKGTRLIAKFLGLERTQRLLSAQRKPPRKRRRVKNYNTAFSNYVWLPIRFEQDSPIIDWHNEWSMPDVDRDPTAH</sequence>
<evidence type="ECO:0000256" key="2">
    <source>
        <dbReference type="ARBA" id="ARBA00022801"/>
    </source>
</evidence>
<gene>
    <name evidence="5" type="ORF">ABZ510_16560</name>
</gene>
<evidence type="ECO:0000313" key="5">
    <source>
        <dbReference type="EMBL" id="MEU1953468.1"/>
    </source>
</evidence>
<comment type="caution">
    <text evidence="5">The sequence shown here is derived from an EMBL/GenBank/DDBJ whole genome shotgun (WGS) entry which is preliminary data.</text>
</comment>
<name>A0ABV2WRG7_9NOCA</name>
<dbReference type="Pfam" id="PF04616">
    <property type="entry name" value="Glyco_hydro_43"/>
    <property type="match status" value="1"/>
</dbReference>
<proteinExistence type="inferred from homology"/>
<protein>
    <submittedName>
        <fullName evidence="5">Family 43 glycosylhydrolase</fullName>
    </submittedName>
</protein>
<dbReference type="InterPro" id="IPR006710">
    <property type="entry name" value="Glyco_hydro_43"/>
</dbReference>
<dbReference type="PANTHER" id="PTHR22925">
    <property type="entry name" value="GLYCOSYL HYDROLASE 43 FAMILY MEMBER"/>
    <property type="match status" value="1"/>
</dbReference>
<keyword evidence="2 4" id="KW-0378">Hydrolase</keyword>
<evidence type="ECO:0000256" key="1">
    <source>
        <dbReference type="ARBA" id="ARBA00009865"/>
    </source>
</evidence>
<dbReference type="PANTHER" id="PTHR22925:SF3">
    <property type="entry name" value="GLYCOSYL HYDROLASE FAMILY PROTEIN 43"/>
    <property type="match status" value="1"/>
</dbReference>
<dbReference type="RefSeq" id="WP_356957941.1">
    <property type="nucleotide sequence ID" value="NZ_JBEYBD010000011.1"/>
</dbReference>
<dbReference type="EMBL" id="JBEYBF010000010">
    <property type="protein sequence ID" value="MEU1953468.1"/>
    <property type="molecule type" value="Genomic_DNA"/>
</dbReference>
<dbReference type="Gene3D" id="2.115.10.20">
    <property type="entry name" value="Glycosyl hydrolase domain, family 43"/>
    <property type="match status" value="1"/>
</dbReference>
<evidence type="ECO:0000256" key="3">
    <source>
        <dbReference type="ARBA" id="ARBA00023295"/>
    </source>
</evidence>
<keyword evidence="6" id="KW-1185">Reference proteome</keyword>